<dbReference type="OrthoDB" id="1495718at2"/>
<evidence type="ECO:0008006" key="4">
    <source>
        <dbReference type="Google" id="ProtNLM"/>
    </source>
</evidence>
<feature type="chain" id="PRO_5008001373" description="DUF3078 domain-containing protein" evidence="1">
    <location>
        <begin position="19"/>
        <end position="309"/>
    </location>
</feature>
<dbReference type="KEGG" id="fla:SY85_15610"/>
<proteinExistence type="predicted"/>
<accession>A0A172TY58</accession>
<dbReference type="AlphaFoldDB" id="A0A172TY58"/>
<dbReference type="RefSeq" id="WP_066405832.1">
    <property type="nucleotide sequence ID" value="NZ_CP011390.1"/>
</dbReference>
<name>A0A172TY58_9BACT</name>
<dbReference type="InterPro" id="IPR021428">
    <property type="entry name" value="DUF3078"/>
</dbReference>
<keyword evidence="1" id="KW-0732">Signal</keyword>
<protein>
    <recommendedName>
        <fullName evidence="4">DUF3078 domain-containing protein</fullName>
    </recommendedName>
</protein>
<reference evidence="3" key="1">
    <citation type="submission" date="2015-01" db="EMBL/GenBank/DDBJ databases">
        <title>Flavisolibacter sp./LCS9/ whole genome sequencing.</title>
        <authorList>
            <person name="Kim M.K."/>
            <person name="Srinivasan S."/>
            <person name="Lee J.-J."/>
        </authorList>
    </citation>
    <scope>NUCLEOTIDE SEQUENCE [LARGE SCALE GENOMIC DNA]</scope>
    <source>
        <strain evidence="3">LCS9</strain>
    </source>
</reference>
<organism evidence="2 3">
    <name type="scientific">Flavisolibacter tropicus</name>
    <dbReference type="NCBI Taxonomy" id="1492898"/>
    <lineage>
        <taxon>Bacteria</taxon>
        <taxon>Pseudomonadati</taxon>
        <taxon>Bacteroidota</taxon>
        <taxon>Chitinophagia</taxon>
        <taxon>Chitinophagales</taxon>
        <taxon>Chitinophagaceae</taxon>
        <taxon>Flavisolibacter</taxon>
    </lineage>
</organism>
<feature type="signal peptide" evidence="1">
    <location>
        <begin position="1"/>
        <end position="18"/>
    </location>
</feature>
<dbReference type="Pfam" id="PF11276">
    <property type="entry name" value="DUF3078"/>
    <property type="match status" value="1"/>
</dbReference>
<sequence length="309" mass="35095">MKKMLLLCCLLYAGLLMAQDTTVRDLRKQTERTIKKDSADTTNWVWKTGGLYTLTVSQGSLSNWAAGGDDFTLSLNTILSLFAFYRKDRHNWDNTLDFAYGFVRTTSTGSRKNDDRLDLLSKYGYAIAPKWNIATLFNFRTQSFKGYQFHSDNTKTLISNFLSPGYVLFSIGMDYRPNQWLSVYLSPITTRWVIVKDDSLSQKGLYGVPAGKHSHNEIGAFVTASFLKDLAKNITYKGRLDLFSNYKHNPQNIDITMTNILAIKLWKSLALTWNVDIVYDDDTRIFGPNGTSARTQFKSLVGVGLALRF</sequence>
<dbReference type="STRING" id="1492898.SY85_15610"/>
<dbReference type="PATRIC" id="fig|1492898.3.peg.3390"/>
<dbReference type="EMBL" id="CP011390">
    <property type="protein sequence ID" value="ANE51713.1"/>
    <property type="molecule type" value="Genomic_DNA"/>
</dbReference>
<evidence type="ECO:0000256" key="1">
    <source>
        <dbReference type="SAM" id="SignalP"/>
    </source>
</evidence>
<dbReference type="Proteomes" id="UP000077177">
    <property type="component" value="Chromosome"/>
</dbReference>
<evidence type="ECO:0000313" key="2">
    <source>
        <dbReference type="EMBL" id="ANE51713.1"/>
    </source>
</evidence>
<keyword evidence="3" id="KW-1185">Reference proteome</keyword>
<gene>
    <name evidence="2" type="ORF">SY85_15610</name>
</gene>
<reference evidence="2 3" key="2">
    <citation type="journal article" date="2016" name="Int. J. Syst. Evol. Microbiol.">
        <title>Flavisolibacter tropicus sp. nov., isolated from tropical soil.</title>
        <authorList>
            <person name="Lee J.J."/>
            <person name="Kang M.S."/>
            <person name="Kim G.S."/>
            <person name="Lee C.S."/>
            <person name="Lim S."/>
            <person name="Lee J."/>
            <person name="Roh S.H."/>
            <person name="Kang H."/>
            <person name="Ha J.M."/>
            <person name="Bae S."/>
            <person name="Jung H.Y."/>
            <person name="Kim M.K."/>
        </authorList>
    </citation>
    <scope>NUCLEOTIDE SEQUENCE [LARGE SCALE GENOMIC DNA]</scope>
    <source>
        <strain evidence="2 3">LCS9</strain>
    </source>
</reference>
<evidence type="ECO:0000313" key="3">
    <source>
        <dbReference type="Proteomes" id="UP000077177"/>
    </source>
</evidence>